<organism evidence="2">
    <name type="scientific">uncultured organism</name>
    <dbReference type="NCBI Taxonomy" id="155900"/>
    <lineage>
        <taxon>unclassified sequences</taxon>
        <taxon>environmental samples</taxon>
    </lineage>
</organism>
<protein>
    <submittedName>
        <fullName evidence="2">Phosphotriesterase</fullName>
        <ecNumber evidence="2">3.1.8.1</ecNumber>
    </submittedName>
</protein>
<sequence length="237" mass="25379">MTARKVDYTDGATRCIGEFHWDEGKSGPRPGVVVFPEAFGLNDHAKERARRLADLGFAALAADMHGDAQVFDAASLSSTIQGYYGDRAHWRRRAQAALDALTAQPEVDGSKVAAIGFCFGGATCLELARTGAPLTAIVTFHGGLLPEMAGDAGRIQSSVLVCHGADDPLVQDETMKAVMDEFRRDKVDWQVLYLGNAVHSFTDPLAGSHGIPGLAYDATAEARSWTAMCNLFSELFG</sequence>
<dbReference type="AlphaFoldDB" id="A0A141FAA2"/>
<accession>A0A141FAA2</accession>
<dbReference type="EMBL" id="KP212148">
    <property type="protein sequence ID" value="ALC79574.1"/>
    <property type="molecule type" value="Genomic_DNA"/>
</dbReference>
<dbReference type="PANTHER" id="PTHR22946:SF0">
    <property type="entry name" value="DIENELACTONE HYDROLASE DOMAIN-CONTAINING PROTEIN"/>
    <property type="match status" value="1"/>
</dbReference>
<dbReference type="ESTHER" id="9bact-KP212148">
    <property type="family name" value="Dienelactone_hydrolase"/>
</dbReference>
<evidence type="ECO:0000313" key="2">
    <source>
        <dbReference type="EMBL" id="ALC79574.1"/>
    </source>
</evidence>
<dbReference type="InterPro" id="IPR029058">
    <property type="entry name" value="AB_hydrolase_fold"/>
</dbReference>
<dbReference type="Gene3D" id="3.40.50.1820">
    <property type="entry name" value="alpha/beta hydrolase"/>
    <property type="match status" value="1"/>
</dbReference>
<dbReference type="GO" id="GO:0004063">
    <property type="term" value="F:aryldialkylphosphatase activity"/>
    <property type="evidence" value="ECO:0007669"/>
    <property type="project" value="UniProtKB-EC"/>
</dbReference>
<dbReference type="SUPFAM" id="SSF53474">
    <property type="entry name" value="alpha/beta-Hydrolases"/>
    <property type="match status" value="1"/>
</dbReference>
<proteinExistence type="predicted"/>
<reference evidence="2" key="1">
    <citation type="submission" date="2014-11" db="EMBL/GenBank/DDBJ databases">
        <authorList>
            <person name="Zhu J."/>
            <person name="Qi W."/>
            <person name="Song R."/>
        </authorList>
    </citation>
    <scope>NUCLEOTIDE SEQUENCE</scope>
</reference>
<dbReference type="EC" id="3.1.8.1" evidence="2"/>
<dbReference type="InterPro" id="IPR002925">
    <property type="entry name" value="Dienelactn_hydro"/>
</dbReference>
<dbReference type="Pfam" id="PF01738">
    <property type="entry name" value="DLH"/>
    <property type="match status" value="1"/>
</dbReference>
<dbReference type="InterPro" id="IPR050261">
    <property type="entry name" value="FrsA_esterase"/>
</dbReference>
<name>A0A141FAA2_9ZZZZ</name>
<feature type="domain" description="Dienelactone hydrolase" evidence="1">
    <location>
        <begin position="27"/>
        <end position="234"/>
    </location>
</feature>
<gene>
    <name evidence="2" type="primary">p91</name>
</gene>
<evidence type="ECO:0000259" key="1">
    <source>
        <dbReference type="Pfam" id="PF01738"/>
    </source>
</evidence>
<reference evidence="2" key="2">
    <citation type="journal article" date="2015" name="Nat. Commun.">
        <title>Ultrahigh-throughput discovery of promiscuous enzymes by picodroplet functional metagenomics.</title>
        <authorList>
            <person name="Colin P.Y."/>
            <person name="Kintses B."/>
            <person name="Gielen F."/>
            <person name="Miton C.M."/>
            <person name="Fischer G."/>
            <person name="Mohamed M.F."/>
            <person name="Hyvonen M."/>
            <person name="Morgavi D.P."/>
            <person name="Janssen D.B."/>
            <person name="Hollfelder F."/>
        </authorList>
    </citation>
    <scope>NUCLEOTIDE SEQUENCE</scope>
</reference>
<dbReference type="PANTHER" id="PTHR22946">
    <property type="entry name" value="DIENELACTONE HYDROLASE DOMAIN-CONTAINING PROTEIN-RELATED"/>
    <property type="match status" value="1"/>
</dbReference>
<keyword evidence="2" id="KW-0378">Hydrolase</keyword>